<keyword evidence="3" id="KW-1185">Reference proteome</keyword>
<protein>
    <submittedName>
        <fullName evidence="2">Uncharacterized protein</fullName>
    </submittedName>
</protein>
<feature type="compositionally biased region" description="Low complexity" evidence="1">
    <location>
        <begin position="56"/>
        <end position="70"/>
    </location>
</feature>
<accession>A0A9W6S4X8</accession>
<feature type="compositionally biased region" description="Basic and acidic residues" evidence="1">
    <location>
        <begin position="71"/>
        <end position="88"/>
    </location>
</feature>
<gene>
    <name evidence="2" type="ORF">Airi02_050780</name>
</gene>
<feature type="region of interest" description="Disordered" evidence="1">
    <location>
        <begin position="56"/>
        <end position="99"/>
    </location>
</feature>
<feature type="region of interest" description="Disordered" evidence="1">
    <location>
        <begin position="173"/>
        <end position="203"/>
    </location>
</feature>
<dbReference type="Proteomes" id="UP001165074">
    <property type="component" value="Unassembled WGS sequence"/>
</dbReference>
<feature type="region of interest" description="Disordered" evidence="1">
    <location>
        <begin position="1"/>
        <end position="24"/>
    </location>
</feature>
<evidence type="ECO:0000256" key="1">
    <source>
        <dbReference type="SAM" id="MobiDB-lite"/>
    </source>
</evidence>
<feature type="compositionally biased region" description="Basic and acidic residues" evidence="1">
    <location>
        <begin position="187"/>
        <end position="203"/>
    </location>
</feature>
<evidence type="ECO:0000313" key="2">
    <source>
        <dbReference type="EMBL" id="GLY87149.1"/>
    </source>
</evidence>
<sequence>MEPRRPLPLPRATRPDPAADHRRPGLYRTVLAAPVHLLAPDHPRAAAHRLVEPAPLAALPRPTARPGGVAARDRGRPPRRLPGLDRRPAGRPAAKATAPPAYGRVKAYRKLARDGALPPLLLWWISGLDGVLLLDGRAQLERDARAGRPAVDNAARAHQWRFGALYADLPAQREGSRAWPLPGGSDAWDRARLGGRAAERSLD</sequence>
<reference evidence="2" key="1">
    <citation type="submission" date="2023-03" db="EMBL/GenBank/DDBJ databases">
        <title>Actinoallomurus iriomotensis NBRC 103684.</title>
        <authorList>
            <person name="Ichikawa N."/>
            <person name="Sato H."/>
            <person name="Tonouchi N."/>
        </authorList>
    </citation>
    <scope>NUCLEOTIDE SEQUENCE</scope>
    <source>
        <strain evidence="2">NBRC 103684</strain>
    </source>
</reference>
<dbReference type="AlphaFoldDB" id="A0A9W6S4X8"/>
<name>A0A9W6S4X8_9ACTN</name>
<dbReference type="EMBL" id="BSTK01000007">
    <property type="protein sequence ID" value="GLY87149.1"/>
    <property type="molecule type" value="Genomic_DNA"/>
</dbReference>
<feature type="compositionally biased region" description="Basic and acidic residues" evidence="1">
    <location>
        <begin position="13"/>
        <end position="23"/>
    </location>
</feature>
<comment type="caution">
    <text evidence="2">The sequence shown here is derived from an EMBL/GenBank/DDBJ whole genome shotgun (WGS) entry which is preliminary data.</text>
</comment>
<proteinExistence type="predicted"/>
<evidence type="ECO:0000313" key="3">
    <source>
        <dbReference type="Proteomes" id="UP001165074"/>
    </source>
</evidence>
<organism evidence="2 3">
    <name type="scientific">Actinoallomurus iriomotensis</name>
    <dbReference type="NCBI Taxonomy" id="478107"/>
    <lineage>
        <taxon>Bacteria</taxon>
        <taxon>Bacillati</taxon>
        <taxon>Actinomycetota</taxon>
        <taxon>Actinomycetes</taxon>
        <taxon>Streptosporangiales</taxon>
        <taxon>Thermomonosporaceae</taxon>
        <taxon>Actinoallomurus</taxon>
    </lineage>
</organism>